<dbReference type="InterPro" id="IPR000845">
    <property type="entry name" value="Nucleoside_phosphorylase_d"/>
</dbReference>
<feature type="chain" id="PRO_5041945556" description="Nucleoside phosphorylase domain-containing protein" evidence="2">
    <location>
        <begin position="24"/>
        <end position="615"/>
    </location>
</feature>
<protein>
    <recommendedName>
        <fullName evidence="3">Nucleoside phosphorylase domain-containing protein</fullName>
    </recommendedName>
</protein>
<dbReference type="PANTHER" id="PTHR46082:SF6">
    <property type="entry name" value="AAA+ ATPASE DOMAIN-CONTAINING PROTEIN-RELATED"/>
    <property type="match status" value="1"/>
</dbReference>
<evidence type="ECO:0000256" key="2">
    <source>
        <dbReference type="SAM" id="SignalP"/>
    </source>
</evidence>
<dbReference type="AlphaFoldDB" id="A0AAD6HGM2"/>
<evidence type="ECO:0000313" key="5">
    <source>
        <dbReference type="Proteomes" id="UP001215712"/>
    </source>
</evidence>
<dbReference type="Proteomes" id="UP001215712">
    <property type="component" value="Unassembled WGS sequence"/>
</dbReference>
<dbReference type="InterPro" id="IPR035994">
    <property type="entry name" value="Nucleoside_phosphorylase_sf"/>
</dbReference>
<comment type="caution">
    <text evidence="4">The sequence shown here is derived from an EMBL/GenBank/DDBJ whole genome shotgun (WGS) entry which is preliminary data.</text>
</comment>
<feature type="compositionally biased region" description="Polar residues" evidence="1">
    <location>
        <begin position="384"/>
        <end position="396"/>
    </location>
</feature>
<dbReference type="PANTHER" id="PTHR46082">
    <property type="entry name" value="ATP/GTP-BINDING PROTEIN-RELATED"/>
    <property type="match status" value="1"/>
</dbReference>
<dbReference type="Gene3D" id="1.25.40.10">
    <property type="entry name" value="Tetratricopeptide repeat domain"/>
    <property type="match status" value="1"/>
</dbReference>
<organism evidence="4 5">
    <name type="scientific">Penicillium malachiteum</name>
    <dbReference type="NCBI Taxonomy" id="1324776"/>
    <lineage>
        <taxon>Eukaryota</taxon>
        <taxon>Fungi</taxon>
        <taxon>Dikarya</taxon>
        <taxon>Ascomycota</taxon>
        <taxon>Pezizomycotina</taxon>
        <taxon>Eurotiomycetes</taxon>
        <taxon>Eurotiomycetidae</taxon>
        <taxon>Eurotiales</taxon>
        <taxon>Aspergillaceae</taxon>
        <taxon>Penicillium</taxon>
    </lineage>
</organism>
<keyword evidence="2" id="KW-0732">Signal</keyword>
<reference evidence="4" key="1">
    <citation type="journal article" date="2023" name="IMA Fungus">
        <title>Comparative genomic study of the Penicillium genus elucidates a diverse pangenome and 15 lateral gene transfer events.</title>
        <authorList>
            <person name="Petersen C."/>
            <person name="Sorensen T."/>
            <person name="Nielsen M.R."/>
            <person name="Sondergaard T.E."/>
            <person name="Sorensen J.L."/>
            <person name="Fitzpatrick D.A."/>
            <person name="Frisvad J.C."/>
            <person name="Nielsen K.L."/>
        </authorList>
    </citation>
    <scope>NUCLEOTIDE SEQUENCE</scope>
    <source>
        <strain evidence="4">IBT 17514</strain>
    </source>
</reference>
<feature type="signal peptide" evidence="2">
    <location>
        <begin position="1"/>
        <end position="23"/>
    </location>
</feature>
<dbReference type="GO" id="GO:0009116">
    <property type="term" value="P:nucleoside metabolic process"/>
    <property type="evidence" value="ECO:0007669"/>
    <property type="project" value="InterPro"/>
</dbReference>
<sequence length="615" mass="68672">MRPKSRNDFAIAIICALPIEVDAVEALFDETFDRFGRLYGRQPRDTNIYINGRIGKHNVVLCCMPGMGKGSAASVASTLRISYTEIQLALVVGICGGAPSPSLGRQIYLGDVLISDSVITYDFGRQYPGGFRIKTNVKDILGRPNQEIRSILTGLQISRSQVEFRDQMLLNLHGLQQKETKWQHPGFQDILFEASYLHKHHAEFSPNRCGCSIEDSPYDICDEALELKCHDLRCDKNQIIRQRSGTNNKASVHIGAIASADTVMKSAKHRDTITRDQGVFGFEMEAAGVWDNIHCIIVKGVCDYADSHKSKEWQHYAAATGASAAKAFLEYCHFGKDENSQCLSLGYPANDENAQKQRTARDNKSNPTLKSRSLPPSDFRSDNYESSAGDSETSTGEEMVLLPKSSKAPISSTDAWPTGRPKSIANSSGTSITPGIADNISEEFRRSFRYKAALLYHRGQWDDLAGHMDTLIEKLDPTDQDYSQSLGIMGLALLFCSGRETRAREFLRKAKQTSKENRQVGLNYLLARAYIRQNKNDQGFAHLRQASHDLLQESGSDQELIFEEGYNLGLILLKNPRTKPEGLELLKNVQEQCYRLHPQHPMGLKSFTALNTHRA</sequence>
<feature type="compositionally biased region" description="Basic and acidic residues" evidence="1">
    <location>
        <begin position="353"/>
        <end position="364"/>
    </location>
</feature>
<feature type="region of interest" description="Disordered" evidence="1">
    <location>
        <begin position="353"/>
        <end position="432"/>
    </location>
</feature>
<dbReference type="Pfam" id="PF01048">
    <property type="entry name" value="PNP_UDP_1"/>
    <property type="match status" value="1"/>
</dbReference>
<dbReference type="Gene3D" id="3.40.50.1580">
    <property type="entry name" value="Nucleoside phosphorylase domain"/>
    <property type="match status" value="1"/>
</dbReference>
<evidence type="ECO:0000313" key="4">
    <source>
        <dbReference type="EMBL" id="KAJ5716194.1"/>
    </source>
</evidence>
<dbReference type="InterPro" id="IPR053137">
    <property type="entry name" value="NLR-like"/>
</dbReference>
<dbReference type="GO" id="GO:0003824">
    <property type="term" value="F:catalytic activity"/>
    <property type="evidence" value="ECO:0007669"/>
    <property type="project" value="InterPro"/>
</dbReference>
<reference evidence="4" key="2">
    <citation type="submission" date="2023-01" db="EMBL/GenBank/DDBJ databases">
        <authorList>
            <person name="Petersen C."/>
        </authorList>
    </citation>
    <scope>NUCLEOTIDE SEQUENCE</scope>
    <source>
        <strain evidence="4">IBT 17514</strain>
    </source>
</reference>
<proteinExistence type="predicted"/>
<keyword evidence="5" id="KW-1185">Reference proteome</keyword>
<evidence type="ECO:0000256" key="1">
    <source>
        <dbReference type="SAM" id="MobiDB-lite"/>
    </source>
</evidence>
<accession>A0AAD6HGM2</accession>
<dbReference type="InterPro" id="IPR011990">
    <property type="entry name" value="TPR-like_helical_dom_sf"/>
</dbReference>
<feature type="domain" description="Nucleoside phosphorylase" evidence="3">
    <location>
        <begin position="11"/>
        <end position="129"/>
    </location>
</feature>
<dbReference type="SUPFAM" id="SSF53167">
    <property type="entry name" value="Purine and uridine phosphorylases"/>
    <property type="match status" value="1"/>
</dbReference>
<name>A0AAD6HGM2_9EURO</name>
<gene>
    <name evidence="4" type="ORF">N7493_008105</name>
</gene>
<evidence type="ECO:0000259" key="3">
    <source>
        <dbReference type="Pfam" id="PF01048"/>
    </source>
</evidence>
<dbReference type="EMBL" id="JAQJAN010000012">
    <property type="protein sequence ID" value="KAJ5716194.1"/>
    <property type="molecule type" value="Genomic_DNA"/>
</dbReference>